<dbReference type="InterPro" id="IPR021765">
    <property type="entry name" value="UstYa-like"/>
</dbReference>
<keyword evidence="4" id="KW-1185">Reference proteome</keyword>
<keyword evidence="2" id="KW-0812">Transmembrane</keyword>
<organism evidence="3 4">
    <name type="scientific">Petromyces alliaceus</name>
    <name type="common">Aspergillus alliaceus</name>
    <dbReference type="NCBI Taxonomy" id="209559"/>
    <lineage>
        <taxon>Eukaryota</taxon>
        <taxon>Fungi</taxon>
        <taxon>Dikarya</taxon>
        <taxon>Ascomycota</taxon>
        <taxon>Pezizomycotina</taxon>
        <taxon>Eurotiomycetes</taxon>
        <taxon>Eurotiomycetidae</taxon>
        <taxon>Eurotiales</taxon>
        <taxon>Aspergillaceae</taxon>
        <taxon>Aspergillus</taxon>
        <taxon>Aspergillus subgen. Circumdati</taxon>
    </lineage>
</organism>
<comment type="caution">
    <text evidence="3">The sequence shown here is derived from an EMBL/GenBank/DDBJ whole genome shotgun (WGS) entry which is preliminary data.</text>
</comment>
<comment type="similarity">
    <text evidence="1">Belongs to the ustYa family.</text>
</comment>
<evidence type="ECO:0000256" key="2">
    <source>
        <dbReference type="SAM" id="Phobius"/>
    </source>
</evidence>
<evidence type="ECO:0000256" key="1">
    <source>
        <dbReference type="ARBA" id="ARBA00035112"/>
    </source>
</evidence>
<dbReference type="Pfam" id="PF11807">
    <property type="entry name" value="UstYa"/>
    <property type="match status" value="1"/>
</dbReference>
<evidence type="ECO:0000313" key="3">
    <source>
        <dbReference type="EMBL" id="KAF5855765.1"/>
    </source>
</evidence>
<name>A0A8H6E2F1_PETAA</name>
<gene>
    <name evidence="3" type="ORF">ETB97_008465</name>
</gene>
<dbReference type="Proteomes" id="UP000541154">
    <property type="component" value="Unassembled WGS sequence"/>
</dbReference>
<dbReference type="AlphaFoldDB" id="A0A8H6E2F1"/>
<evidence type="ECO:0000313" key="4">
    <source>
        <dbReference type="Proteomes" id="UP000541154"/>
    </source>
</evidence>
<feature type="transmembrane region" description="Helical" evidence="2">
    <location>
        <begin position="66"/>
        <end position="86"/>
    </location>
</feature>
<dbReference type="EMBL" id="SPNV01000387">
    <property type="protein sequence ID" value="KAF5855765.1"/>
    <property type="molecule type" value="Genomic_DNA"/>
</dbReference>
<reference evidence="3 4" key="1">
    <citation type="submission" date="2019-04" db="EMBL/GenBank/DDBJ databases">
        <title>Aspergillus burnettii sp. nov., novel species from soil in southeast Queensland.</title>
        <authorList>
            <person name="Gilchrist C.L.M."/>
            <person name="Pitt J.I."/>
            <person name="Lange L."/>
            <person name="Lacey H.J."/>
            <person name="Vuong D."/>
            <person name="Midgley D.J."/>
            <person name="Greenfield P."/>
            <person name="Bradbury M."/>
            <person name="Lacey E."/>
            <person name="Busk P.K."/>
            <person name="Pilgaard B."/>
            <person name="Chooi Y.H."/>
            <person name="Piggott A.M."/>
        </authorList>
    </citation>
    <scope>NUCLEOTIDE SEQUENCE [LARGE SCALE GENOMIC DNA]</scope>
    <source>
        <strain evidence="3 4">FRR 5400</strain>
    </source>
</reference>
<protein>
    <submittedName>
        <fullName evidence="3">Uncharacterized protein</fullName>
    </submittedName>
</protein>
<dbReference type="GO" id="GO:0043386">
    <property type="term" value="P:mycotoxin biosynthetic process"/>
    <property type="evidence" value="ECO:0007669"/>
    <property type="project" value="InterPro"/>
</dbReference>
<keyword evidence="2" id="KW-1133">Transmembrane helix</keyword>
<sequence>MPYLARVQPLLWVHGSTRYFRIKNASQEVPREHVAFEKDSQGGLLQDSPYANNTQQLTRWWQRPRLLIIGHVFLFAFYIATLVAVVKRNQLLRNKTTLPFPRRRSLGMANSKIYKSGHDLLNAENIIIEPEYIKELGRENIGVAVPEGTGYLDTLNVYHELHCLKSIYRFMYPDYYFPGFTEEEHEMN</sequence>
<accession>A0A8H6E2F1</accession>
<proteinExistence type="inferred from homology"/>
<keyword evidence="2" id="KW-0472">Membrane</keyword>